<dbReference type="PANTHER" id="PTHR34203:SF15">
    <property type="entry name" value="SLL1173 PROTEIN"/>
    <property type="match status" value="1"/>
</dbReference>
<evidence type="ECO:0000259" key="1">
    <source>
        <dbReference type="Pfam" id="PF05050"/>
    </source>
</evidence>
<dbReference type="GO" id="GO:0008168">
    <property type="term" value="F:methyltransferase activity"/>
    <property type="evidence" value="ECO:0007669"/>
    <property type="project" value="UniProtKB-KW"/>
</dbReference>
<dbReference type="GO" id="GO:0032259">
    <property type="term" value="P:methylation"/>
    <property type="evidence" value="ECO:0007669"/>
    <property type="project" value="UniProtKB-KW"/>
</dbReference>
<gene>
    <name evidence="2" type="ORF">EJ913_17185</name>
</gene>
<dbReference type="InterPro" id="IPR052514">
    <property type="entry name" value="SAM-dependent_MTase"/>
</dbReference>
<dbReference type="Proteomes" id="UP000280346">
    <property type="component" value="Unassembled WGS sequence"/>
</dbReference>
<sequence length="508" mass="55167">MLSLFSTPKPFHGHIGLIQRNAVASWARLSPGVEAMLVGDDPGVADAARMFGLLHLGSVACSAWGTPLVSDIFAKAEDASRSALMAYVNADIVLSQAFTRSVESLAGLPQPWIAVGRRWDVDITEPLDFTNGWEEQLRILARSRGRLHEATGIDYVVYPKGLYRGIMPPFAIGRVAWDNWILFFARTMGAMVIDMTDAVDCWHQNHDYAHIPLAPGETDPHATDEQNVGRMLSFVDRMAFTIDDATHVLLPDGGLVEARSLGRNPRDPGTVCLPHGALWLPMPGEVGTGVCDNTYEPGVTRFLARCLQPGMTVLDVGAHHGCHALAAARAVGPQGHVVAFEPSPRELLVLRMHRALNRLDNLEIEALAIGGHEATMMLHINRTLENGRNALTPPAGAARLRPWPVSVTTLDAWWQTHGHNPIDLIKIDVQGDEASVLAGARKLLRARKPVLIFDGAAPRASVAVGLEEEGFTLKNLQSDGSTTPFETNSNAPFLAISRGNLLAAQYCY</sequence>
<evidence type="ECO:0000313" key="3">
    <source>
        <dbReference type="Proteomes" id="UP000280346"/>
    </source>
</evidence>
<accession>A0A433J6Y3</accession>
<dbReference type="RefSeq" id="WP_127000050.1">
    <property type="nucleotide sequence ID" value="NZ_JBNPXW010000012.1"/>
</dbReference>
<dbReference type="InterPro" id="IPR006342">
    <property type="entry name" value="FkbM_mtfrase"/>
</dbReference>
<keyword evidence="2" id="KW-0808">Transferase</keyword>
<dbReference type="Gene3D" id="3.40.50.150">
    <property type="entry name" value="Vaccinia Virus protein VP39"/>
    <property type="match status" value="1"/>
</dbReference>
<comment type="caution">
    <text evidence="2">The sequence shown here is derived from an EMBL/GenBank/DDBJ whole genome shotgun (WGS) entry which is preliminary data.</text>
</comment>
<dbReference type="Pfam" id="PF05050">
    <property type="entry name" value="Methyltransf_21"/>
    <property type="match status" value="1"/>
</dbReference>
<name>A0A433J6Y3_9PROT</name>
<keyword evidence="2" id="KW-0489">Methyltransferase</keyword>
<protein>
    <submittedName>
        <fullName evidence="2">FkbM family methyltransferase</fullName>
    </submittedName>
</protein>
<organism evidence="2 3">
    <name type="scientific">Azospirillum doebereinerae</name>
    <dbReference type="NCBI Taxonomy" id="92933"/>
    <lineage>
        <taxon>Bacteria</taxon>
        <taxon>Pseudomonadati</taxon>
        <taxon>Pseudomonadota</taxon>
        <taxon>Alphaproteobacteria</taxon>
        <taxon>Rhodospirillales</taxon>
        <taxon>Azospirillaceae</taxon>
        <taxon>Azospirillum</taxon>
    </lineage>
</organism>
<dbReference type="NCBIfam" id="TIGR01444">
    <property type="entry name" value="fkbM_fam"/>
    <property type="match status" value="1"/>
</dbReference>
<dbReference type="InterPro" id="IPR029063">
    <property type="entry name" value="SAM-dependent_MTases_sf"/>
</dbReference>
<evidence type="ECO:0000313" key="2">
    <source>
        <dbReference type="EMBL" id="RUQ68906.1"/>
    </source>
</evidence>
<dbReference type="SUPFAM" id="SSF53335">
    <property type="entry name" value="S-adenosyl-L-methionine-dependent methyltransferases"/>
    <property type="match status" value="1"/>
</dbReference>
<feature type="domain" description="Methyltransferase FkbM" evidence="1">
    <location>
        <begin position="315"/>
        <end position="452"/>
    </location>
</feature>
<dbReference type="PANTHER" id="PTHR34203">
    <property type="entry name" value="METHYLTRANSFERASE, FKBM FAMILY PROTEIN"/>
    <property type="match status" value="1"/>
</dbReference>
<proteinExistence type="predicted"/>
<reference evidence="2 3" key="1">
    <citation type="submission" date="2018-12" db="EMBL/GenBank/DDBJ databases">
        <authorList>
            <person name="Yang Y."/>
        </authorList>
    </citation>
    <scope>NUCLEOTIDE SEQUENCE [LARGE SCALE GENOMIC DNA]</scope>
    <source>
        <strain evidence="2 3">GSF71</strain>
    </source>
</reference>
<dbReference type="EMBL" id="RZIJ01000013">
    <property type="protein sequence ID" value="RUQ68906.1"/>
    <property type="molecule type" value="Genomic_DNA"/>
</dbReference>
<dbReference type="AlphaFoldDB" id="A0A433J6Y3"/>
<keyword evidence="3" id="KW-1185">Reference proteome</keyword>
<dbReference type="OrthoDB" id="240268at2"/>